<dbReference type="Gene3D" id="1.10.530.10">
    <property type="match status" value="1"/>
</dbReference>
<dbReference type="InterPro" id="IPR008258">
    <property type="entry name" value="Transglycosylase_SLT_dom_1"/>
</dbReference>
<dbReference type="PANTHER" id="PTHR37423:SF2">
    <property type="entry name" value="MEMBRANE-BOUND LYTIC MUREIN TRANSGLYCOSYLASE C"/>
    <property type="match status" value="1"/>
</dbReference>
<comment type="similarity">
    <text evidence="1">Belongs to the transglycosylase Slt family.</text>
</comment>
<evidence type="ECO:0000256" key="2">
    <source>
        <dbReference type="SAM" id="SignalP"/>
    </source>
</evidence>
<feature type="domain" description="Transglycosylase SLT" evidence="3">
    <location>
        <begin position="373"/>
        <end position="472"/>
    </location>
</feature>
<gene>
    <name evidence="4" type="ORF">HELGO_WM19386</name>
</gene>
<keyword evidence="4" id="KW-0326">Glycosidase</keyword>
<feature type="signal peptide" evidence="2">
    <location>
        <begin position="1"/>
        <end position="19"/>
    </location>
</feature>
<protein>
    <submittedName>
        <fullName evidence="4">Soluble lytic murein transglycosylase (EC)</fullName>
        <ecNumber evidence="4">3.2.1.-</ecNumber>
    </submittedName>
</protein>
<feature type="chain" id="PRO_5028140700" evidence="2">
    <location>
        <begin position="20"/>
        <end position="531"/>
    </location>
</feature>
<sequence length="531" mass="62171">MKKLLLFFLLGLALLQAKSFTFKEIEVMPSSFAKDYYTWRFISKKETSKQEALKAYKWTKRKSHKLKKAIRKKLGYTPQTPKKNAKKKDPKNYIIYPATAAKKSLKELQKLQNKIKNQGKYSDTLDVMSSANPFQQLSLQKASTQCYIFNAVGSKYRKKHFNQAFSPRQLEHLIHEKQFNKSIEKIITTPALNKTKKSLVFMISDNNLTYQANFLLAINAIEFKQLEVAKNFLTIARSKTQYQSKFDQVDFWLYQITNQHQYLNALLKSHDINIYTLKARDILNKPYPKVESPELAFKTLENFDVTNPIDWEHLKLEVKNKPNDLEALAQKYKSSETLGIYSYLKEKESKYKVAYYPMPYPLAMWGFKKERIALLYAIARQESRFIPASVSPSYALGMMQIMPFLIKHLAKERGQKIDLNEMFNPYLAVNYANQHLDYLNKWLYNPLLVAYAYNGGIGFTKRTIRSSHMFKKGKYEPFLSMELVDYSEAREYGKKVLTNYVIYLNLLGIQTRVSPLLNSLEYPSQSDRFRK</sequence>
<organism evidence="4">
    <name type="scientific">uncultured Sulfurovum sp</name>
    <dbReference type="NCBI Taxonomy" id="269237"/>
    <lineage>
        <taxon>Bacteria</taxon>
        <taxon>Pseudomonadati</taxon>
        <taxon>Campylobacterota</taxon>
        <taxon>Epsilonproteobacteria</taxon>
        <taxon>Campylobacterales</taxon>
        <taxon>Sulfurovaceae</taxon>
        <taxon>Sulfurovum</taxon>
        <taxon>environmental samples</taxon>
    </lineage>
</organism>
<reference evidence="4" key="1">
    <citation type="submission" date="2020-01" db="EMBL/GenBank/DDBJ databases">
        <authorList>
            <person name="Meier V. D."/>
            <person name="Meier V D."/>
        </authorList>
    </citation>
    <scope>NUCLEOTIDE SEQUENCE</scope>
    <source>
        <strain evidence="4">HLG_WM_MAG_03</strain>
    </source>
</reference>
<accession>A0A6S6T0W8</accession>
<dbReference type="InterPro" id="IPR023346">
    <property type="entry name" value="Lysozyme-like_dom_sf"/>
</dbReference>
<dbReference type="GO" id="GO:0016798">
    <property type="term" value="F:hydrolase activity, acting on glycosyl bonds"/>
    <property type="evidence" value="ECO:0007669"/>
    <property type="project" value="UniProtKB-KW"/>
</dbReference>
<dbReference type="Pfam" id="PF01464">
    <property type="entry name" value="SLT"/>
    <property type="match status" value="1"/>
</dbReference>
<dbReference type="PANTHER" id="PTHR37423">
    <property type="entry name" value="SOLUBLE LYTIC MUREIN TRANSGLYCOSYLASE-RELATED"/>
    <property type="match status" value="1"/>
</dbReference>
<dbReference type="AlphaFoldDB" id="A0A6S6T0W8"/>
<keyword evidence="2" id="KW-0732">Signal</keyword>
<proteinExistence type="inferred from homology"/>
<evidence type="ECO:0000259" key="3">
    <source>
        <dbReference type="Pfam" id="PF01464"/>
    </source>
</evidence>
<dbReference type="EMBL" id="CACVAR010000267">
    <property type="protein sequence ID" value="CAA6816711.1"/>
    <property type="molecule type" value="Genomic_DNA"/>
</dbReference>
<dbReference type="CDD" id="cd13401">
    <property type="entry name" value="Slt70-like"/>
    <property type="match status" value="1"/>
</dbReference>
<evidence type="ECO:0000256" key="1">
    <source>
        <dbReference type="ARBA" id="ARBA00007734"/>
    </source>
</evidence>
<name>A0A6S6T0W8_9BACT</name>
<keyword evidence="4" id="KW-0378">Hydrolase</keyword>
<dbReference type="EC" id="3.2.1.-" evidence="4"/>
<dbReference type="SUPFAM" id="SSF53955">
    <property type="entry name" value="Lysozyme-like"/>
    <property type="match status" value="1"/>
</dbReference>
<evidence type="ECO:0000313" key="4">
    <source>
        <dbReference type="EMBL" id="CAA6816711.1"/>
    </source>
</evidence>